<dbReference type="Gene3D" id="1.20.5.1930">
    <property type="match status" value="1"/>
</dbReference>
<dbReference type="GO" id="GO:0016020">
    <property type="term" value="C:membrane"/>
    <property type="evidence" value="ECO:0007669"/>
    <property type="project" value="InterPro"/>
</dbReference>
<dbReference type="EMBL" id="PVZC01000008">
    <property type="protein sequence ID" value="PRX96039.1"/>
    <property type="molecule type" value="Genomic_DNA"/>
</dbReference>
<keyword evidence="4" id="KW-0472">Membrane</keyword>
<keyword evidence="3" id="KW-0902">Two-component regulatory system</keyword>
<gene>
    <name evidence="6" type="ORF">CLV72_10843</name>
</gene>
<keyword evidence="2 6" id="KW-0418">Kinase</keyword>
<evidence type="ECO:0000256" key="4">
    <source>
        <dbReference type="SAM" id="Phobius"/>
    </source>
</evidence>
<dbReference type="Gene3D" id="3.30.565.10">
    <property type="entry name" value="Histidine kinase-like ATPase, C-terminal domain"/>
    <property type="match status" value="1"/>
</dbReference>
<dbReference type="SUPFAM" id="SSF55874">
    <property type="entry name" value="ATPase domain of HSP90 chaperone/DNA topoisomerase II/histidine kinase"/>
    <property type="match status" value="1"/>
</dbReference>
<dbReference type="PANTHER" id="PTHR24421">
    <property type="entry name" value="NITRATE/NITRITE SENSOR PROTEIN NARX-RELATED"/>
    <property type="match status" value="1"/>
</dbReference>
<feature type="transmembrane region" description="Helical" evidence="4">
    <location>
        <begin position="37"/>
        <end position="54"/>
    </location>
</feature>
<name>A0A2T0PWW9_9ACTN</name>
<evidence type="ECO:0000256" key="1">
    <source>
        <dbReference type="ARBA" id="ARBA00022679"/>
    </source>
</evidence>
<dbReference type="InterPro" id="IPR050482">
    <property type="entry name" value="Sensor_HK_TwoCompSys"/>
</dbReference>
<protein>
    <submittedName>
        <fullName evidence="6">Signal transduction histidine kinase</fullName>
    </submittedName>
</protein>
<evidence type="ECO:0000256" key="2">
    <source>
        <dbReference type="ARBA" id="ARBA00022777"/>
    </source>
</evidence>
<comment type="caution">
    <text evidence="6">The sequence shown here is derived from an EMBL/GenBank/DDBJ whole genome shotgun (WGS) entry which is preliminary data.</text>
</comment>
<evidence type="ECO:0000313" key="6">
    <source>
        <dbReference type="EMBL" id="PRX96039.1"/>
    </source>
</evidence>
<dbReference type="InterPro" id="IPR036890">
    <property type="entry name" value="HATPase_C_sf"/>
</dbReference>
<feature type="transmembrane region" description="Helical" evidence="4">
    <location>
        <begin position="106"/>
        <end position="124"/>
    </location>
</feature>
<evidence type="ECO:0000256" key="3">
    <source>
        <dbReference type="ARBA" id="ARBA00023012"/>
    </source>
</evidence>
<proteinExistence type="predicted"/>
<reference evidence="6 7" key="1">
    <citation type="submission" date="2018-03" db="EMBL/GenBank/DDBJ databases">
        <title>Genomic Encyclopedia of Archaeal and Bacterial Type Strains, Phase II (KMG-II): from individual species to whole genera.</title>
        <authorList>
            <person name="Goeker M."/>
        </authorList>
    </citation>
    <scope>NUCLEOTIDE SEQUENCE [LARGE SCALE GENOMIC DNA]</scope>
    <source>
        <strain evidence="6 7">DSM 45601</strain>
    </source>
</reference>
<evidence type="ECO:0000313" key="7">
    <source>
        <dbReference type="Proteomes" id="UP000237846"/>
    </source>
</evidence>
<keyword evidence="4" id="KW-1133">Transmembrane helix</keyword>
<keyword evidence="4" id="KW-0812">Transmembrane</keyword>
<dbReference type="GO" id="GO:0046983">
    <property type="term" value="F:protein dimerization activity"/>
    <property type="evidence" value="ECO:0007669"/>
    <property type="project" value="InterPro"/>
</dbReference>
<dbReference type="AlphaFoldDB" id="A0A2T0PWW9"/>
<evidence type="ECO:0000259" key="5">
    <source>
        <dbReference type="Pfam" id="PF07730"/>
    </source>
</evidence>
<keyword evidence="1" id="KW-0808">Transferase</keyword>
<organism evidence="6 7">
    <name type="scientific">Allonocardiopsis opalescens</name>
    <dbReference type="NCBI Taxonomy" id="1144618"/>
    <lineage>
        <taxon>Bacteria</taxon>
        <taxon>Bacillati</taxon>
        <taxon>Actinomycetota</taxon>
        <taxon>Actinomycetes</taxon>
        <taxon>Streptosporangiales</taxon>
        <taxon>Allonocardiopsis</taxon>
    </lineage>
</organism>
<dbReference type="PANTHER" id="PTHR24421:SF59">
    <property type="entry name" value="OXYGEN SENSOR HISTIDINE KINASE NREB"/>
    <property type="match status" value="1"/>
</dbReference>
<feature type="domain" description="Signal transduction histidine kinase subgroup 3 dimerisation and phosphoacceptor" evidence="5">
    <location>
        <begin position="183"/>
        <end position="245"/>
    </location>
</feature>
<dbReference type="GO" id="GO:0000155">
    <property type="term" value="F:phosphorelay sensor kinase activity"/>
    <property type="evidence" value="ECO:0007669"/>
    <property type="project" value="InterPro"/>
</dbReference>
<sequence>MPRFRTEEWSGLVMLVVSVAVAGPTLAGAVATTIPRGWWIVLFVAFMAALLTAVNEFPAALRYPGLAVAVAASWALVLTAPNTGLLPVLLVLTAAISVYAAPLRVGFVIVGLNTAVIAVLMARQPEPAEAVIMTGFYLLIQLATLLSSVSLVREQRLRRELTEAHIELRAASVLLSESTRTAERLRISRELHDLIGHQLTILTLELEAARHRGGEQAREHVDRANRVARELLGDVRATVGELRTGSPDLTDALRQVVRNLPGLEVSVDVDSRVRVGEEQTAALVRAVQEIVTNTVRHADARELWIEVSADESGTVLTAVDDGRGAREPVPGNGLRGLAERFEALGGGVAFDGAEGFRVTARVPAP</sequence>
<dbReference type="CDD" id="cd16917">
    <property type="entry name" value="HATPase_UhpB-NarQ-NarX-like"/>
    <property type="match status" value="1"/>
</dbReference>
<dbReference type="Pfam" id="PF07730">
    <property type="entry name" value="HisKA_3"/>
    <property type="match status" value="1"/>
</dbReference>
<dbReference type="RefSeq" id="WP_211303084.1">
    <property type="nucleotide sequence ID" value="NZ_PVZC01000008.1"/>
</dbReference>
<dbReference type="InterPro" id="IPR011712">
    <property type="entry name" value="Sig_transdc_His_kin_sub3_dim/P"/>
</dbReference>
<keyword evidence="7" id="KW-1185">Reference proteome</keyword>
<accession>A0A2T0PWW9</accession>
<feature type="transmembrane region" description="Helical" evidence="4">
    <location>
        <begin position="130"/>
        <end position="152"/>
    </location>
</feature>
<dbReference type="Proteomes" id="UP000237846">
    <property type="component" value="Unassembled WGS sequence"/>
</dbReference>